<keyword evidence="4 8" id="KW-1003">Cell membrane</keyword>
<evidence type="ECO:0000256" key="6">
    <source>
        <dbReference type="ARBA" id="ARBA00022989"/>
    </source>
</evidence>
<keyword evidence="7 8" id="KW-0472">Membrane</keyword>
<evidence type="ECO:0000256" key="8">
    <source>
        <dbReference type="RuleBase" id="RU363041"/>
    </source>
</evidence>
<comment type="caution">
    <text evidence="9">The sequence shown here is derived from an EMBL/GenBank/DDBJ whole genome shotgun (WGS) entry which is preliminary data.</text>
</comment>
<gene>
    <name evidence="9" type="ORF">D3H55_18870</name>
</gene>
<protein>
    <recommendedName>
        <fullName evidence="8">Probable membrane transporter protein</fullName>
    </recommendedName>
</protein>
<comment type="subcellular location">
    <subcellularLocation>
        <location evidence="1 8">Cell membrane</location>
        <topology evidence="1 8">Multi-pass membrane protein</topology>
    </subcellularLocation>
</comment>
<proteinExistence type="inferred from homology"/>
<evidence type="ECO:0000313" key="9">
    <source>
        <dbReference type="EMBL" id="RIW29503.1"/>
    </source>
</evidence>
<keyword evidence="5 8" id="KW-0812">Transmembrane</keyword>
<keyword evidence="6 8" id="KW-1133">Transmembrane helix</keyword>
<dbReference type="AlphaFoldDB" id="A0A3A1QRH5"/>
<evidence type="ECO:0000256" key="3">
    <source>
        <dbReference type="ARBA" id="ARBA00022448"/>
    </source>
</evidence>
<organism evidence="9 10">
    <name type="scientific">Bacillus salacetis</name>
    <dbReference type="NCBI Taxonomy" id="2315464"/>
    <lineage>
        <taxon>Bacteria</taxon>
        <taxon>Bacillati</taxon>
        <taxon>Bacillota</taxon>
        <taxon>Bacilli</taxon>
        <taxon>Bacillales</taxon>
        <taxon>Bacillaceae</taxon>
        <taxon>Bacillus</taxon>
    </lineage>
</organism>
<dbReference type="InterPro" id="IPR052017">
    <property type="entry name" value="TSUP"/>
</dbReference>
<evidence type="ECO:0000256" key="7">
    <source>
        <dbReference type="ARBA" id="ARBA00023136"/>
    </source>
</evidence>
<feature type="transmembrane region" description="Helical" evidence="8">
    <location>
        <begin position="95"/>
        <end position="113"/>
    </location>
</feature>
<keyword evidence="3" id="KW-0813">Transport</keyword>
<keyword evidence="10" id="KW-1185">Reference proteome</keyword>
<accession>A0A3A1QRH5</accession>
<dbReference type="RefSeq" id="WP_119548855.1">
    <property type="nucleotide sequence ID" value="NZ_QXIR01000032.1"/>
</dbReference>
<reference evidence="9 10" key="1">
    <citation type="submission" date="2018-09" db="EMBL/GenBank/DDBJ databases">
        <title>Bacillus saliacetes sp. nov., isolated from Thai shrimp paste (Ka-pi).</title>
        <authorList>
            <person name="Daroonpunt R."/>
            <person name="Tanasupawat S."/>
            <person name="Yiamsombut S."/>
        </authorList>
    </citation>
    <scope>NUCLEOTIDE SEQUENCE [LARGE SCALE GENOMIC DNA]</scope>
    <source>
        <strain evidence="9 10">SKP7-4</strain>
    </source>
</reference>
<evidence type="ECO:0000256" key="5">
    <source>
        <dbReference type="ARBA" id="ARBA00022692"/>
    </source>
</evidence>
<feature type="transmembrane region" description="Helical" evidence="8">
    <location>
        <begin position="71"/>
        <end position="89"/>
    </location>
</feature>
<dbReference type="Proteomes" id="UP000265801">
    <property type="component" value="Unassembled WGS sequence"/>
</dbReference>
<dbReference type="PANTHER" id="PTHR30269:SF0">
    <property type="entry name" value="MEMBRANE TRANSPORTER PROTEIN YFCA-RELATED"/>
    <property type="match status" value="1"/>
</dbReference>
<evidence type="ECO:0000313" key="10">
    <source>
        <dbReference type="Proteomes" id="UP000265801"/>
    </source>
</evidence>
<evidence type="ECO:0000256" key="2">
    <source>
        <dbReference type="ARBA" id="ARBA00009142"/>
    </source>
</evidence>
<evidence type="ECO:0000256" key="4">
    <source>
        <dbReference type="ARBA" id="ARBA00022475"/>
    </source>
</evidence>
<comment type="similarity">
    <text evidence="2 8">Belongs to the 4-toluene sulfonate uptake permease (TSUP) (TC 2.A.102) family.</text>
</comment>
<dbReference type="GO" id="GO:0005886">
    <property type="term" value="C:plasma membrane"/>
    <property type="evidence" value="ECO:0007669"/>
    <property type="project" value="UniProtKB-SubCell"/>
</dbReference>
<feature type="transmembrane region" description="Helical" evidence="8">
    <location>
        <begin position="224"/>
        <end position="242"/>
    </location>
</feature>
<dbReference type="Pfam" id="PF01925">
    <property type="entry name" value="TauE"/>
    <property type="match status" value="1"/>
</dbReference>
<dbReference type="EMBL" id="QXIR01000032">
    <property type="protein sequence ID" value="RIW29503.1"/>
    <property type="molecule type" value="Genomic_DNA"/>
</dbReference>
<sequence>MFFILLITGFFTSMIGTIAGSGGLIGMPVMLLAGLPVHSAIATSKFSNTLSSFSSFFYLLRKRKVHWQEALSILPFAFGGGLAGGLTAGLLTKTAMEIIAVCLLIAAFFIGFLKKPESTNEHQSASMKRTGPFLAAIGFYDGMFGPGQATLLMHTFINKGVSYIRAIAFTRFQTFVSCSAAFLAYLFNGHFIWQAGIAFCLGSIAGAQTAVRFADKVPLRTARAILNTMTLILIIQILHTLIM</sequence>
<feature type="transmembrane region" description="Helical" evidence="8">
    <location>
        <begin position="191"/>
        <end position="212"/>
    </location>
</feature>
<dbReference type="InterPro" id="IPR002781">
    <property type="entry name" value="TM_pro_TauE-like"/>
</dbReference>
<evidence type="ECO:0000256" key="1">
    <source>
        <dbReference type="ARBA" id="ARBA00004651"/>
    </source>
</evidence>
<dbReference type="PANTHER" id="PTHR30269">
    <property type="entry name" value="TRANSMEMBRANE PROTEIN YFCA"/>
    <property type="match status" value="1"/>
</dbReference>
<name>A0A3A1QRH5_9BACI</name>
<dbReference type="OrthoDB" id="554695at2"/>